<comment type="similarity">
    <text evidence="8">Belongs to the Pal lipoprotein family.</text>
</comment>
<dbReference type="PANTHER" id="PTHR30329">
    <property type="entry name" value="STATOR ELEMENT OF FLAGELLAR MOTOR COMPLEX"/>
    <property type="match status" value="1"/>
</dbReference>
<keyword evidence="13" id="KW-1185">Reference proteome</keyword>
<dbReference type="SUPFAM" id="SSF103088">
    <property type="entry name" value="OmpA-like"/>
    <property type="match status" value="1"/>
</dbReference>
<comment type="caution">
    <text evidence="12">The sequence shown here is derived from an EMBL/GenBank/DDBJ whole genome shotgun (WGS) entry which is preliminary data.</text>
</comment>
<feature type="compositionally biased region" description="Low complexity" evidence="9">
    <location>
        <begin position="34"/>
        <end position="50"/>
    </location>
</feature>
<organism evidence="12 13">
    <name type="scientific">Desulfoprunum benzoelyticum</name>
    <dbReference type="NCBI Taxonomy" id="1506996"/>
    <lineage>
        <taxon>Bacteria</taxon>
        <taxon>Pseudomonadati</taxon>
        <taxon>Thermodesulfobacteriota</taxon>
        <taxon>Desulfobulbia</taxon>
        <taxon>Desulfobulbales</taxon>
        <taxon>Desulfobulbaceae</taxon>
        <taxon>Desulfoprunum</taxon>
    </lineage>
</organism>
<feature type="domain" description="OmpA-like" evidence="11">
    <location>
        <begin position="84"/>
        <end position="198"/>
    </location>
</feature>
<keyword evidence="5 8" id="KW-0998">Cell outer membrane</keyword>
<feature type="region of interest" description="Disordered" evidence="9">
    <location>
        <begin position="33"/>
        <end position="76"/>
    </location>
</feature>
<dbReference type="InterPro" id="IPR006690">
    <property type="entry name" value="OMPA-like_CS"/>
</dbReference>
<evidence type="ECO:0000313" key="13">
    <source>
        <dbReference type="Proteomes" id="UP000539642"/>
    </source>
</evidence>
<dbReference type="PROSITE" id="PS01068">
    <property type="entry name" value="OMPA_1"/>
    <property type="match status" value="1"/>
</dbReference>
<feature type="region of interest" description="Disordered" evidence="9">
    <location>
        <begin position="176"/>
        <end position="198"/>
    </location>
</feature>
<evidence type="ECO:0000256" key="8">
    <source>
        <dbReference type="HAMAP-Rule" id="MF_02204"/>
    </source>
</evidence>
<evidence type="ECO:0000313" key="12">
    <source>
        <dbReference type="EMBL" id="MBB5347487.1"/>
    </source>
</evidence>
<evidence type="ECO:0000259" key="11">
    <source>
        <dbReference type="PROSITE" id="PS51123"/>
    </source>
</evidence>
<dbReference type="InterPro" id="IPR006665">
    <property type="entry name" value="OmpA-like"/>
</dbReference>
<evidence type="ECO:0000256" key="10">
    <source>
        <dbReference type="SAM" id="SignalP"/>
    </source>
</evidence>
<name>A0A840UMI8_9BACT</name>
<evidence type="ECO:0000256" key="5">
    <source>
        <dbReference type="ARBA" id="ARBA00023237"/>
    </source>
</evidence>
<dbReference type="InterPro" id="IPR050330">
    <property type="entry name" value="Bact_OuterMem_StrucFunc"/>
</dbReference>
<dbReference type="Pfam" id="PF00691">
    <property type="entry name" value="OmpA"/>
    <property type="match status" value="1"/>
</dbReference>
<keyword evidence="7" id="KW-0131">Cell cycle</keyword>
<keyword evidence="3 8" id="KW-0472">Membrane</keyword>
<comment type="subcellular location">
    <subcellularLocation>
        <location evidence="8">Cell outer membrane</location>
        <topology evidence="8">Lipid-anchor</topology>
    </subcellularLocation>
</comment>
<evidence type="ECO:0000256" key="6">
    <source>
        <dbReference type="ARBA" id="ARBA00023288"/>
    </source>
</evidence>
<gene>
    <name evidence="8" type="primary">pal</name>
    <name evidence="12" type="ORF">HNQ81_001203</name>
</gene>
<evidence type="ECO:0000256" key="7">
    <source>
        <dbReference type="ARBA" id="ARBA00023306"/>
    </source>
</evidence>
<proteinExistence type="inferred from homology"/>
<dbReference type="HAMAP" id="MF_02204">
    <property type="entry name" value="Pal"/>
    <property type="match status" value="1"/>
</dbReference>
<evidence type="ECO:0000256" key="3">
    <source>
        <dbReference type="ARBA" id="ARBA00023136"/>
    </source>
</evidence>
<dbReference type="PRINTS" id="PR01021">
    <property type="entry name" value="OMPADOMAIN"/>
</dbReference>
<feature type="chain" id="PRO_5032427358" description="Peptidoglycan-associated lipoprotein" evidence="10">
    <location>
        <begin position="23"/>
        <end position="198"/>
    </location>
</feature>
<dbReference type="NCBIfam" id="TIGR02802">
    <property type="entry name" value="Pal_lipo"/>
    <property type="match status" value="1"/>
</dbReference>
<keyword evidence="1" id="KW-0132">Cell division</keyword>
<keyword evidence="6 8" id="KW-0449">Lipoprotein</keyword>
<evidence type="ECO:0000256" key="2">
    <source>
        <dbReference type="ARBA" id="ARBA00022729"/>
    </source>
</evidence>
<dbReference type="Gene3D" id="3.30.1330.60">
    <property type="entry name" value="OmpA-like domain"/>
    <property type="match status" value="1"/>
</dbReference>
<dbReference type="PROSITE" id="PS51123">
    <property type="entry name" value="OMPA_2"/>
    <property type="match status" value="1"/>
</dbReference>
<keyword evidence="2 8" id="KW-0732">Signal</keyword>
<dbReference type="InterPro" id="IPR036737">
    <property type="entry name" value="OmpA-like_sf"/>
</dbReference>
<dbReference type="Proteomes" id="UP000539642">
    <property type="component" value="Unassembled WGS sequence"/>
</dbReference>
<dbReference type="PROSITE" id="PS51257">
    <property type="entry name" value="PROKAR_LIPOPROTEIN"/>
    <property type="match status" value="1"/>
</dbReference>
<dbReference type="InterPro" id="IPR006664">
    <property type="entry name" value="OMP_bac"/>
</dbReference>
<dbReference type="RefSeq" id="WP_183349296.1">
    <property type="nucleotide sequence ID" value="NZ_JACHEO010000004.1"/>
</dbReference>
<dbReference type="EMBL" id="JACHEO010000004">
    <property type="protein sequence ID" value="MBB5347487.1"/>
    <property type="molecule type" value="Genomic_DNA"/>
</dbReference>
<protein>
    <recommendedName>
        <fullName evidence="8">Peptidoglycan-associated lipoprotein</fullName>
        <shortName evidence="8">PAL</shortName>
    </recommendedName>
</protein>
<sequence>MKKTLCGTAVLITLIGSLALFAGGCSKKAVIPPDGGSSASGMDSGAGSSGYDENNLASEGTLDDPGRTGGGSMADSASDEYKRLHGRCSDNLFPIYFDFDQYGIRADMTEVLVKNAEHMQSVPGGAIVIEGNTDDRGTNEYNLALGERRAMAAKQYLIDLGVDSSRIQTISYGEERPLFPGMDEESYSQNRRDDFIMQ</sequence>
<dbReference type="PANTHER" id="PTHR30329:SF21">
    <property type="entry name" value="LIPOPROTEIN YIAD-RELATED"/>
    <property type="match status" value="1"/>
</dbReference>
<dbReference type="GO" id="GO:0009279">
    <property type="term" value="C:cell outer membrane"/>
    <property type="evidence" value="ECO:0007669"/>
    <property type="project" value="UniProtKB-SubCell"/>
</dbReference>
<feature type="signal peptide" evidence="10">
    <location>
        <begin position="1"/>
        <end position="22"/>
    </location>
</feature>
<evidence type="ECO:0000256" key="9">
    <source>
        <dbReference type="SAM" id="MobiDB-lite"/>
    </source>
</evidence>
<dbReference type="CDD" id="cd07185">
    <property type="entry name" value="OmpA_C-like"/>
    <property type="match status" value="1"/>
</dbReference>
<dbReference type="GO" id="GO:0051301">
    <property type="term" value="P:cell division"/>
    <property type="evidence" value="ECO:0007669"/>
    <property type="project" value="UniProtKB-KW"/>
</dbReference>
<dbReference type="InterPro" id="IPR014169">
    <property type="entry name" value="Pal_lipo_C"/>
</dbReference>
<evidence type="ECO:0000256" key="4">
    <source>
        <dbReference type="ARBA" id="ARBA00023139"/>
    </source>
</evidence>
<dbReference type="AlphaFoldDB" id="A0A840UMI8"/>
<keyword evidence="4 8" id="KW-0564">Palmitate</keyword>
<evidence type="ECO:0000256" key="1">
    <source>
        <dbReference type="ARBA" id="ARBA00022618"/>
    </source>
</evidence>
<dbReference type="InterPro" id="IPR039001">
    <property type="entry name" value="Pal"/>
</dbReference>
<accession>A0A840UMI8</accession>
<reference evidence="12 13" key="1">
    <citation type="submission" date="2020-08" db="EMBL/GenBank/DDBJ databases">
        <title>Genomic Encyclopedia of Type Strains, Phase IV (KMG-IV): sequencing the most valuable type-strain genomes for metagenomic binning, comparative biology and taxonomic classification.</title>
        <authorList>
            <person name="Goeker M."/>
        </authorList>
    </citation>
    <scope>NUCLEOTIDE SEQUENCE [LARGE SCALE GENOMIC DNA]</scope>
    <source>
        <strain evidence="12 13">DSM 28570</strain>
    </source>
</reference>